<dbReference type="PANTHER" id="PTHR12925">
    <property type="entry name" value="HIKESHI FAMILY MEMBER"/>
    <property type="match status" value="1"/>
</dbReference>
<dbReference type="GO" id="GO:0005829">
    <property type="term" value="C:cytosol"/>
    <property type="evidence" value="ECO:0007669"/>
    <property type="project" value="TreeGrafter"/>
</dbReference>
<dbReference type="GO" id="GO:0005634">
    <property type="term" value="C:nucleus"/>
    <property type="evidence" value="ECO:0007669"/>
    <property type="project" value="TreeGrafter"/>
</dbReference>
<name>A0A0S4J2E1_BODSA</name>
<feature type="domain" description="Hikeshi-like N-terminal" evidence="1">
    <location>
        <begin position="14"/>
        <end position="93"/>
    </location>
</feature>
<dbReference type="OrthoDB" id="10248398at2759"/>
<dbReference type="EMBL" id="CYKH01000929">
    <property type="protein sequence ID" value="CUG67783.1"/>
    <property type="molecule type" value="Genomic_DNA"/>
</dbReference>
<dbReference type="OMA" id="ANMWRER"/>
<gene>
    <name evidence="2" type="ORF">BSAL_82960</name>
</gene>
<dbReference type="InterPro" id="IPR008493">
    <property type="entry name" value="Hikeshi-like_N"/>
</dbReference>
<sequence length="198" mass="22066">MESQLTSSAAFGCIVPGCLPQFNFTQIDSTKWLTPLNGASESIVVFLTGTYPIPDGFGLGVYLSIEATDYHPGTYEYIGCLTNVTPSSTFRVPSFFFAVDSALPISLGLQMETLARLQNIGETAAQPLLQRDSATLIGIARRLSDDLYNFMCSYAKTLSNDPTDPASEETIYMPMRWANMWRERIEKKFTKDATFWSY</sequence>
<dbReference type="PANTHER" id="PTHR12925:SF0">
    <property type="entry name" value="PROTEIN HIKESHI"/>
    <property type="match status" value="1"/>
</dbReference>
<reference evidence="3" key="1">
    <citation type="submission" date="2015-09" db="EMBL/GenBank/DDBJ databases">
        <authorList>
            <consortium name="Pathogen Informatics"/>
        </authorList>
    </citation>
    <scope>NUCLEOTIDE SEQUENCE [LARGE SCALE GENOMIC DNA]</scope>
    <source>
        <strain evidence="3">Lake Konstanz</strain>
    </source>
</reference>
<dbReference type="Proteomes" id="UP000051952">
    <property type="component" value="Unassembled WGS sequence"/>
</dbReference>
<protein>
    <recommendedName>
        <fullName evidence="1">Hikeshi-like N-terminal domain-containing protein</fullName>
    </recommendedName>
</protein>
<dbReference type="VEuPathDB" id="TriTrypDB:BSAL_82960"/>
<evidence type="ECO:0000313" key="3">
    <source>
        <dbReference type="Proteomes" id="UP000051952"/>
    </source>
</evidence>
<proteinExistence type="predicted"/>
<dbReference type="Pfam" id="PF05603">
    <property type="entry name" value="Hikeshi-like_N"/>
    <property type="match status" value="1"/>
</dbReference>
<evidence type="ECO:0000259" key="1">
    <source>
        <dbReference type="Pfam" id="PF05603"/>
    </source>
</evidence>
<dbReference type="AlphaFoldDB" id="A0A0S4J2E1"/>
<dbReference type="InterPro" id="IPR031318">
    <property type="entry name" value="OPI10"/>
</dbReference>
<dbReference type="GO" id="GO:0006606">
    <property type="term" value="P:protein import into nucleus"/>
    <property type="evidence" value="ECO:0007669"/>
    <property type="project" value="TreeGrafter"/>
</dbReference>
<organism evidence="2 3">
    <name type="scientific">Bodo saltans</name>
    <name type="common">Flagellated protozoan</name>
    <dbReference type="NCBI Taxonomy" id="75058"/>
    <lineage>
        <taxon>Eukaryota</taxon>
        <taxon>Discoba</taxon>
        <taxon>Euglenozoa</taxon>
        <taxon>Kinetoplastea</taxon>
        <taxon>Metakinetoplastina</taxon>
        <taxon>Eubodonida</taxon>
        <taxon>Bodonidae</taxon>
        <taxon>Bodo</taxon>
    </lineage>
</organism>
<dbReference type="GO" id="GO:0061608">
    <property type="term" value="F:nuclear import signal receptor activity"/>
    <property type="evidence" value="ECO:0007669"/>
    <property type="project" value="TreeGrafter"/>
</dbReference>
<accession>A0A0S4J2E1</accession>
<keyword evidence="3" id="KW-1185">Reference proteome</keyword>
<evidence type="ECO:0000313" key="2">
    <source>
        <dbReference type="EMBL" id="CUG67783.1"/>
    </source>
</evidence>